<dbReference type="EMBL" id="CP011339">
    <property type="protein sequence ID" value="AKV65545.1"/>
    <property type="molecule type" value="Genomic_DNA"/>
</dbReference>
<accession>A0A0K1RUQ3</accession>
<gene>
    <name evidence="1" type="ORF">VL20_316</name>
</gene>
<sequence length="42" mass="4787">MTWRAFYINLQTVSNFRHYTCLPGAIKNVGSSGIVMQIINLK</sequence>
<proteinExistence type="predicted"/>
<reference evidence="1 2" key="1">
    <citation type="journal article" date="2016" name="Stand. Genomic Sci.">
        <title>Complete genome sequence and genomic characterization of Microcystis panniformis FACHB 1757 by third-generation sequencing.</title>
        <authorList>
            <person name="Zhang J.Y."/>
            <person name="Guan R."/>
            <person name="Zhang H.J."/>
            <person name="Li H."/>
            <person name="Xiao P."/>
            <person name="Yu G.L."/>
            <person name="Du L."/>
            <person name="Cao D.M."/>
            <person name="Zhu B.C."/>
            <person name="Li R.H."/>
            <person name="Lu Z.H."/>
        </authorList>
    </citation>
    <scope>NUCLEOTIDE SEQUENCE [LARGE SCALE GENOMIC DNA]</scope>
    <source>
        <strain evidence="1 2">FACHB-1757</strain>
    </source>
</reference>
<name>A0A0K1RUQ3_9CHRO</name>
<evidence type="ECO:0000313" key="1">
    <source>
        <dbReference type="EMBL" id="AKV65545.1"/>
    </source>
</evidence>
<dbReference type="AlphaFoldDB" id="A0A0K1RUQ3"/>
<organism evidence="1 2">
    <name type="scientific">Microcystis panniformis FACHB-1757</name>
    <dbReference type="NCBI Taxonomy" id="1638788"/>
    <lineage>
        <taxon>Bacteria</taxon>
        <taxon>Bacillati</taxon>
        <taxon>Cyanobacteriota</taxon>
        <taxon>Cyanophyceae</taxon>
        <taxon>Oscillatoriophycideae</taxon>
        <taxon>Chroococcales</taxon>
        <taxon>Microcystaceae</taxon>
        <taxon>Microcystis</taxon>
    </lineage>
</organism>
<keyword evidence="2" id="KW-1185">Reference proteome</keyword>
<dbReference type="PATRIC" id="fig|1638788.3.peg.318"/>
<dbReference type="Proteomes" id="UP000068167">
    <property type="component" value="Chromosome"/>
</dbReference>
<evidence type="ECO:0000313" key="2">
    <source>
        <dbReference type="Proteomes" id="UP000068167"/>
    </source>
</evidence>
<protein>
    <submittedName>
        <fullName evidence="1">Uncharacterized protein</fullName>
    </submittedName>
</protein>
<dbReference type="KEGG" id="mpk:VL20_316"/>